<gene>
    <name evidence="3" type="primary">Necator_chrI.g3633</name>
    <name evidence="3" type="ORF">RB195_007504</name>
</gene>
<dbReference type="InterPro" id="IPR001283">
    <property type="entry name" value="CRISP-related"/>
</dbReference>
<proteinExistence type="predicted"/>
<feature type="region of interest" description="Disordered" evidence="1">
    <location>
        <begin position="149"/>
        <end position="195"/>
    </location>
</feature>
<dbReference type="InterPro" id="IPR018244">
    <property type="entry name" value="Allrgn_V5/Tpx1_CS"/>
</dbReference>
<protein>
    <recommendedName>
        <fullName evidence="2">SCP domain-containing protein</fullName>
    </recommendedName>
</protein>
<dbReference type="InterPro" id="IPR035940">
    <property type="entry name" value="CAP_sf"/>
</dbReference>
<feature type="compositionally biased region" description="Pro residues" evidence="1">
    <location>
        <begin position="10"/>
        <end position="22"/>
    </location>
</feature>
<feature type="domain" description="SCP" evidence="2">
    <location>
        <begin position="210"/>
        <end position="367"/>
    </location>
</feature>
<dbReference type="EMBL" id="JAVFWL010000001">
    <property type="protein sequence ID" value="KAK6731075.1"/>
    <property type="molecule type" value="Genomic_DNA"/>
</dbReference>
<dbReference type="Proteomes" id="UP001303046">
    <property type="component" value="Unassembled WGS sequence"/>
</dbReference>
<evidence type="ECO:0000256" key="1">
    <source>
        <dbReference type="SAM" id="MobiDB-lite"/>
    </source>
</evidence>
<feature type="region of interest" description="Disordered" evidence="1">
    <location>
        <begin position="1"/>
        <end position="23"/>
    </location>
</feature>
<evidence type="ECO:0000313" key="4">
    <source>
        <dbReference type="Proteomes" id="UP001303046"/>
    </source>
</evidence>
<dbReference type="CDD" id="cd05380">
    <property type="entry name" value="CAP_euk"/>
    <property type="match status" value="1"/>
</dbReference>
<dbReference type="PANTHER" id="PTHR10334">
    <property type="entry name" value="CYSTEINE-RICH SECRETORY PROTEIN-RELATED"/>
    <property type="match status" value="1"/>
</dbReference>
<dbReference type="PROSITE" id="PS01010">
    <property type="entry name" value="CRISP_2"/>
    <property type="match status" value="1"/>
</dbReference>
<sequence length="394" mass="43546">MGSSTAPTVQPEPSPERLPPLPSLHHHLEEKRYDDRDHLENDLWAFFASELLEFYAKGIRDLMAYHKSISLGCFNALCPLPKRYDLVTTCVYGAVPKKGAPLYPTAQTTRGCTDSSTCNVGVHNPDCIREYDDEDATLAGLCRTDSKEMPATATVPHASTTEEIKVPSPPPKTTVSPTTRKTTTTSTTRKTTEQTGVAATTAASSSEMTDTLRDLVLKTHNDYRSFLSEGSVRNGKVGKPNLPTATNMLRMKYDFSLEKKAQAFADKCALAFPWVNAGENTYVLQSKSIPVSDALRKSMEEWWEEIYSTSVGKNLRYTSRLQAKRNAPTRFTQMAWANTYKVGCGIKRCSSKTFVVCRYDPPGNIVDKKIYEPGYVCAACSGQCLASLCPTPED</sequence>
<dbReference type="InterPro" id="IPR014044">
    <property type="entry name" value="CAP_dom"/>
</dbReference>
<feature type="compositionally biased region" description="Low complexity" evidence="1">
    <location>
        <begin position="173"/>
        <end position="189"/>
    </location>
</feature>
<dbReference type="Gene3D" id="3.40.33.10">
    <property type="entry name" value="CAP"/>
    <property type="match status" value="1"/>
</dbReference>
<keyword evidence="4" id="KW-1185">Reference proteome</keyword>
<reference evidence="3 4" key="1">
    <citation type="submission" date="2023-08" db="EMBL/GenBank/DDBJ databases">
        <title>A Necator americanus chromosomal reference genome.</title>
        <authorList>
            <person name="Ilik V."/>
            <person name="Petrzelkova K.J."/>
            <person name="Pardy F."/>
            <person name="Fuh T."/>
            <person name="Niatou-Singa F.S."/>
            <person name="Gouil Q."/>
            <person name="Baker L."/>
            <person name="Ritchie M.E."/>
            <person name="Jex A.R."/>
            <person name="Gazzola D."/>
            <person name="Li H."/>
            <person name="Toshio Fujiwara R."/>
            <person name="Zhan B."/>
            <person name="Aroian R.V."/>
            <person name="Pafco B."/>
            <person name="Schwarz E.M."/>
        </authorList>
    </citation>
    <scope>NUCLEOTIDE SEQUENCE [LARGE SCALE GENOMIC DNA]</scope>
    <source>
        <strain evidence="3 4">Aroian</strain>
        <tissue evidence="3">Whole animal</tissue>
    </source>
</reference>
<comment type="caution">
    <text evidence="3">The sequence shown here is derived from an EMBL/GenBank/DDBJ whole genome shotgun (WGS) entry which is preliminary data.</text>
</comment>
<dbReference type="SMART" id="SM00198">
    <property type="entry name" value="SCP"/>
    <property type="match status" value="1"/>
</dbReference>
<organism evidence="3 4">
    <name type="scientific">Necator americanus</name>
    <name type="common">Human hookworm</name>
    <dbReference type="NCBI Taxonomy" id="51031"/>
    <lineage>
        <taxon>Eukaryota</taxon>
        <taxon>Metazoa</taxon>
        <taxon>Ecdysozoa</taxon>
        <taxon>Nematoda</taxon>
        <taxon>Chromadorea</taxon>
        <taxon>Rhabditida</taxon>
        <taxon>Rhabditina</taxon>
        <taxon>Rhabditomorpha</taxon>
        <taxon>Strongyloidea</taxon>
        <taxon>Ancylostomatidae</taxon>
        <taxon>Bunostominae</taxon>
        <taxon>Necator</taxon>
    </lineage>
</organism>
<evidence type="ECO:0000313" key="3">
    <source>
        <dbReference type="EMBL" id="KAK6731075.1"/>
    </source>
</evidence>
<name>A0ABR1C023_NECAM</name>
<evidence type="ECO:0000259" key="2">
    <source>
        <dbReference type="SMART" id="SM00198"/>
    </source>
</evidence>
<accession>A0ABR1C023</accession>
<dbReference type="SUPFAM" id="SSF55797">
    <property type="entry name" value="PR-1-like"/>
    <property type="match status" value="1"/>
</dbReference>
<dbReference type="Pfam" id="PF00188">
    <property type="entry name" value="CAP"/>
    <property type="match status" value="1"/>
</dbReference>
<dbReference type="PRINTS" id="PR00837">
    <property type="entry name" value="V5TPXLIKE"/>
</dbReference>